<dbReference type="InterPro" id="IPR036680">
    <property type="entry name" value="SPOR-like_sf"/>
</dbReference>
<dbReference type="Pfam" id="PF05036">
    <property type="entry name" value="SPOR"/>
    <property type="match status" value="1"/>
</dbReference>
<dbReference type="GeneID" id="4685011"/>
<keyword evidence="5" id="KW-1185">Reference proteome</keyword>
<dbReference type="GO" id="GO:0051301">
    <property type="term" value="P:cell division"/>
    <property type="evidence" value="ECO:0007669"/>
    <property type="project" value="UniProtKB-KW"/>
</dbReference>
<dbReference type="RefSeq" id="WP_005767022.1">
    <property type="nucleotide sequence ID" value="NZ_AMQK01000011.1"/>
</dbReference>
<feature type="transmembrane region" description="Helical" evidence="2">
    <location>
        <begin position="485"/>
        <end position="507"/>
    </location>
</feature>
<feature type="compositionally biased region" description="Polar residues" evidence="1">
    <location>
        <begin position="27"/>
        <end position="58"/>
    </location>
</feature>
<keyword evidence="2" id="KW-0472">Membrane</keyword>
<keyword evidence="4" id="KW-0131">Cell cycle</keyword>
<evidence type="ECO:0000259" key="3">
    <source>
        <dbReference type="Pfam" id="PF05036"/>
    </source>
</evidence>
<feature type="compositionally biased region" description="Basic and acidic residues" evidence="1">
    <location>
        <begin position="1"/>
        <end position="23"/>
    </location>
</feature>
<accession>A0ABP2SMG8</accession>
<keyword evidence="2" id="KW-1133">Transmembrane helix</keyword>
<feature type="region of interest" description="Disordered" evidence="1">
    <location>
        <begin position="1"/>
        <end position="65"/>
    </location>
</feature>
<comment type="caution">
    <text evidence="4">The sequence shown here is derived from an EMBL/GenBank/DDBJ whole genome shotgun (WGS) entry which is preliminary data.</text>
</comment>
<evidence type="ECO:0000313" key="4">
    <source>
        <dbReference type="EMBL" id="EKS44119.1"/>
    </source>
</evidence>
<gene>
    <name evidence="4" type="ORF">BbINS_03532</name>
</gene>
<protein>
    <submittedName>
        <fullName evidence="4">Sporulation and cell division repeat-containing protein</fullName>
    </submittedName>
</protein>
<evidence type="ECO:0000256" key="1">
    <source>
        <dbReference type="SAM" id="MobiDB-lite"/>
    </source>
</evidence>
<feature type="region of interest" description="Disordered" evidence="1">
    <location>
        <begin position="189"/>
        <end position="264"/>
    </location>
</feature>
<dbReference type="InterPro" id="IPR007730">
    <property type="entry name" value="SPOR-like_dom"/>
</dbReference>
<dbReference type="EMBL" id="AMQK01000011">
    <property type="protein sequence ID" value="EKS44119.1"/>
    <property type="molecule type" value="Genomic_DNA"/>
</dbReference>
<evidence type="ECO:0000256" key="2">
    <source>
        <dbReference type="SAM" id="Phobius"/>
    </source>
</evidence>
<evidence type="ECO:0000313" key="5">
    <source>
        <dbReference type="Proteomes" id="UP000009359"/>
    </source>
</evidence>
<sequence>MREKDHKYQQEEKQDHEHYDPLERFTQFLNRKNENQGSQHTQASSQSDHLIPQSPKTHFQNDDFDLPFLDEEFANNLTDQFSFDEKDKPADLPFHVNNQETVNTPSSTVSSVSPEENDFLSEIMHSSSLNNAEEKILNTLSPLPIQKNQILRNKQTATHIDPFFAEDHFNEKLEDFPLNADINDRTSTTKTAHKNAVPFSQTKANHSDIIGTQSAPYNSENSYYKPSNSSHGMPTDQQTLEKDQYSGIQRSSSSSSLKTTQNRDNASMSNITSAVSSFLNSPQTNKPLDLEDLSQEEHIIDYPKSHKREPLQQEVDIKKAQYNQDNLNYMSLKTTQKGNSFAHNSTHHDNPPPDVDTYKFIEEIVEKTEPVMVSEIPYEKPKEDRPTDGLKKEFSDVFNVGNISENDFSQKQSKFFNELFHTPEKNPKADLHINTQQKNANYHLFEKKGYSSSFPENLQYRFTNEKSAHKLTTPIWKNFIISKGLIGSAVFLIAIVIAFINYLHFFMSSNESENSPIIHSDNVPFKVKPETTDTENNIIHNLNIYNQITERDEKKENTQKFLIDASEQPELLTELNELASANTASSSPEMYDNVEDTITEALNHTMPTQEVQTVIVKPDGTRALTSINNENVEDPNHATPTQEVQTVIVRPDGTRSLTSNRYVQKTTVYQPEVVEKSQVTSEISSHSSDISEQESYSKENIDTIIAGNTSTHNIMGKSDALFIPVPSLTKPSLHAQTQVVSRSNPSTQTTAQNLGNYYVQLASQPTLKLAEDSLRNLKSKFRSLIGTHVLNIYPTSIPEKGLYYRVRIQTQNRDEAISLCEDIKSSGGSCFITAK</sequence>
<keyword evidence="2" id="KW-0812">Transmembrane</keyword>
<feature type="compositionally biased region" description="Polar residues" evidence="1">
    <location>
        <begin position="198"/>
        <end position="238"/>
    </location>
</feature>
<proteinExistence type="predicted"/>
<dbReference type="Gene3D" id="3.30.70.1070">
    <property type="entry name" value="Sporulation related repeat"/>
    <property type="match status" value="1"/>
</dbReference>
<organism evidence="4 5">
    <name type="scientific">Bartonella bacilliformis INS</name>
    <dbReference type="NCBI Taxonomy" id="1206782"/>
    <lineage>
        <taxon>Bacteria</taxon>
        <taxon>Pseudomonadati</taxon>
        <taxon>Pseudomonadota</taxon>
        <taxon>Alphaproteobacteria</taxon>
        <taxon>Hyphomicrobiales</taxon>
        <taxon>Bartonellaceae</taxon>
        <taxon>Bartonella</taxon>
    </lineage>
</organism>
<keyword evidence="4" id="KW-0132">Cell division</keyword>
<feature type="domain" description="SPOR" evidence="3">
    <location>
        <begin position="755"/>
        <end position="833"/>
    </location>
</feature>
<name>A0ABP2SMG8_BARBA</name>
<reference evidence="4 5" key="1">
    <citation type="journal article" date="2013" name="Genome Announc.">
        <title>Whole Genome Sequencing and Comparative Analysis of Bartonella bacilliformis Strain INS, the Causative Agent of Carrion's Disease.</title>
        <authorList>
            <person name="Tarazona D."/>
            <person name="Padilla C."/>
            <person name="Caceres O."/>
            <person name="Montenegro J.D."/>
            <person name="Bailon H."/>
            <person name="Ventura G."/>
            <person name="Mendoza G."/>
            <person name="Anaya E."/>
            <person name="Guio H."/>
        </authorList>
    </citation>
    <scope>NUCLEOTIDE SEQUENCE [LARGE SCALE GENOMIC DNA]</scope>
    <source>
        <strain evidence="4 5">INS</strain>
    </source>
</reference>
<dbReference type="Proteomes" id="UP000009359">
    <property type="component" value="Unassembled WGS sequence"/>
</dbReference>